<dbReference type="EMBL" id="HBIX01010080">
    <property type="protein sequence ID" value="CAE0714891.1"/>
    <property type="molecule type" value="Transcribed_RNA"/>
</dbReference>
<reference evidence="3" key="1">
    <citation type="submission" date="2021-01" db="EMBL/GenBank/DDBJ databases">
        <authorList>
            <person name="Corre E."/>
            <person name="Pelletier E."/>
            <person name="Niang G."/>
            <person name="Scheremetjew M."/>
            <person name="Finn R."/>
            <person name="Kale V."/>
            <person name="Holt S."/>
            <person name="Cochrane G."/>
            <person name="Meng A."/>
            <person name="Brown T."/>
            <person name="Cohen L."/>
        </authorList>
    </citation>
    <scope>NUCLEOTIDE SEQUENCE</scope>
    <source>
        <strain evidence="3">10249 10 AB</strain>
    </source>
</reference>
<evidence type="ECO:0008006" key="4">
    <source>
        <dbReference type="Google" id="ProtNLM"/>
    </source>
</evidence>
<gene>
    <name evidence="3" type="ORF">PAUS00366_LOCUS7643</name>
</gene>
<feature type="compositionally biased region" description="Low complexity" evidence="1">
    <location>
        <begin position="207"/>
        <end position="237"/>
    </location>
</feature>
<organism evidence="3">
    <name type="scientific">Pseudo-nitzschia australis</name>
    <dbReference type="NCBI Taxonomy" id="44445"/>
    <lineage>
        <taxon>Eukaryota</taxon>
        <taxon>Sar</taxon>
        <taxon>Stramenopiles</taxon>
        <taxon>Ochrophyta</taxon>
        <taxon>Bacillariophyta</taxon>
        <taxon>Bacillariophyceae</taxon>
        <taxon>Bacillariophycidae</taxon>
        <taxon>Bacillariales</taxon>
        <taxon>Bacillariaceae</taxon>
        <taxon>Pseudo-nitzschia</taxon>
    </lineage>
</organism>
<dbReference type="AlphaFoldDB" id="A0A7S4AGF8"/>
<feature type="region of interest" description="Disordered" evidence="1">
    <location>
        <begin position="207"/>
        <end position="239"/>
    </location>
</feature>
<evidence type="ECO:0000313" key="3">
    <source>
        <dbReference type="EMBL" id="CAE0714891.1"/>
    </source>
</evidence>
<feature type="transmembrane region" description="Helical" evidence="2">
    <location>
        <begin position="459"/>
        <end position="481"/>
    </location>
</feature>
<feature type="compositionally biased region" description="Low complexity" evidence="1">
    <location>
        <begin position="167"/>
        <end position="180"/>
    </location>
</feature>
<proteinExistence type="predicted"/>
<feature type="transmembrane region" description="Helical" evidence="2">
    <location>
        <begin position="396"/>
        <end position="416"/>
    </location>
</feature>
<evidence type="ECO:0000256" key="2">
    <source>
        <dbReference type="SAM" id="Phobius"/>
    </source>
</evidence>
<protein>
    <recommendedName>
        <fullName evidence="4">Dolichol kinase</fullName>
    </recommendedName>
</protein>
<keyword evidence="2" id="KW-1133">Transmembrane helix</keyword>
<feature type="compositionally biased region" description="Low complexity" evidence="1">
    <location>
        <begin position="105"/>
        <end position="147"/>
    </location>
</feature>
<keyword evidence="2" id="KW-0812">Transmembrane</keyword>
<accession>A0A7S4AGF8</accession>
<sequence length="536" mass="57256">MIKNRPLVVLSTGTTAISTTKKHNGIQRRTRRGRGSVVVQPITSSSTTTTTTTTRKSLCYCCLLVATTIWLCLCAPTAVSMKIPSVVKQNARGFLRRQEQRQQKQQEQQQQQNDRSWTTRLRSSTSEELDRISSSSESESSNTDDNGNGNGNGNDNDNEKHQDDNTETSTTTNESSSSNDNDNDNNKNKNDNSDDVVIALLERHRASATTTTTTTSSDSLSSLAVNNNNDSSGSSTSAARWKRRKQIAMGLVASIAITVGAAKIGILPGPPLEAATNSIAGSSSSITYGTYTNAMIARDAAMTGLTSILAVAMNRAISFGYESGAYDSKTGRKLTHILSAPLFIATWPFFSNASGARFFAGLVCLTNLIRLYLAGKGDAAESSLADTISRTGDRSEVLGGPFIYVCLFQLFILAFWRDSFPGVVAMTTMAAGDGMADIIGRRFGKNGYKWPFSDGQKSLVGTAAFCASAFALTTAACYWLLLTGCLALPSTLAFADVALRIGAISCICALVEILPIGDDNYTVPGSAALLAALWLR</sequence>
<keyword evidence="2" id="KW-0472">Membrane</keyword>
<name>A0A7S4AGF8_9STRA</name>
<evidence type="ECO:0000256" key="1">
    <source>
        <dbReference type="SAM" id="MobiDB-lite"/>
    </source>
</evidence>
<feature type="region of interest" description="Disordered" evidence="1">
    <location>
        <begin position="97"/>
        <end position="192"/>
    </location>
</feature>